<protein>
    <submittedName>
        <fullName evidence="1">Uncharacterized protein</fullName>
    </submittedName>
</protein>
<sequence length="552" mass="60712">MAFDFLETSMEPSTPGGQAASLLGSDRPAPDVSQSKAQSNLLESCHLPTDPDLPSPVQPTTTTGGDGAATSSYLTPVEEPSAFDSQAHLIEPLAGEDPAVDDFASLHDALPQQQVTQRLSTRFPGGGVLGPPLMAELPHSLEEVLALFFQEQVAPRIPVDLDLSFLFNASKSFRAAALALSASSMELLQRNSASSNILRLGNSHETPCFYYKSALHELEQGLERAQRDNVEEMASTYLLLAYHDMEVDSPLGVRYYASLIDELASGTNLEAFVSPGLFKAWRMLRCKRKFLSIATRATTALTDAWEPCSSYDHQLAIRDILVNVWKFHSRYAMEASFTACAEASASKQAAQWLQAALNRECDHQQAEQGSFKDIVTGPSFDPVVAYRLQDEDKAINYVMYLLARMTSGFLRSHFDQSCSAMVSETLGRMALGIFCGMNFQKRYFSMLRPHNLLLMIVLLGEGTALSSIVLEHLIPRALAQPLPPSEKALWILVRTAVTLIAKQRLRGKAIRLFISGSDGSHRPERLAPSHVLAAFGDYNGRGHFREIFPVQL</sequence>
<proteinExistence type="predicted"/>
<gene>
    <name evidence="1" type="ORF">LCI18_003737</name>
</gene>
<keyword evidence="2" id="KW-1185">Reference proteome</keyword>
<organism evidence="1 2">
    <name type="scientific">Fusarium solani subsp. cucurbitae</name>
    <name type="common">Neocosmosporum cucurbitae</name>
    <dbReference type="NCBI Taxonomy" id="2747967"/>
    <lineage>
        <taxon>Eukaryota</taxon>
        <taxon>Fungi</taxon>
        <taxon>Dikarya</taxon>
        <taxon>Ascomycota</taxon>
        <taxon>Pezizomycotina</taxon>
        <taxon>Sordariomycetes</taxon>
        <taxon>Hypocreomycetidae</taxon>
        <taxon>Hypocreales</taxon>
        <taxon>Nectriaceae</taxon>
        <taxon>Fusarium</taxon>
        <taxon>Fusarium solani species complex</taxon>
    </lineage>
</organism>
<accession>A0ACD3YV04</accession>
<evidence type="ECO:0000313" key="2">
    <source>
        <dbReference type="Proteomes" id="UP000830768"/>
    </source>
</evidence>
<dbReference type="EMBL" id="CP090032">
    <property type="protein sequence ID" value="UPK92802.1"/>
    <property type="molecule type" value="Genomic_DNA"/>
</dbReference>
<name>A0ACD3YV04_FUSSC</name>
<dbReference type="Proteomes" id="UP000830768">
    <property type="component" value="Chromosome 3"/>
</dbReference>
<evidence type="ECO:0000313" key="1">
    <source>
        <dbReference type="EMBL" id="UPK92802.1"/>
    </source>
</evidence>
<reference evidence="1" key="1">
    <citation type="submission" date="2021-11" db="EMBL/GenBank/DDBJ databases">
        <title>Fusarium solani-melongenae Genome sequencing and assembly.</title>
        <authorList>
            <person name="Xie S."/>
            <person name="Huang L."/>
            <person name="Zhang X."/>
        </authorList>
    </citation>
    <scope>NUCLEOTIDE SEQUENCE</scope>
    <source>
        <strain evidence="1">CRI 24-3</strain>
    </source>
</reference>